<feature type="region of interest" description="Disordered" evidence="1">
    <location>
        <begin position="457"/>
        <end position="481"/>
    </location>
</feature>
<reference evidence="2" key="1">
    <citation type="submission" date="2020-11" db="EMBL/GenBank/DDBJ databases">
        <authorList>
            <consortium name="DOE Joint Genome Institute"/>
            <person name="Ahrendt S."/>
            <person name="Riley R."/>
            <person name="Andreopoulos W."/>
            <person name="Labutti K."/>
            <person name="Pangilinan J."/>
            <person name="Ruiz-Duenas F.J."/>
            <person name="Barrasa J.M."/>
            <person name="Sanchez-Garcia M."/>
            <person name="Camarero S."/>
            <person name="Miyauchi S."/>
            <person name="Serrano A."/>
            <person name="Linde D."/>
            <person name="Babiker R."/>
            <person name="Drula E."/>
            <person name="Ayuso-Fernandez I."/>
            <person name="Pacheco R."/>
            <person name="Padilla G."/>
            <person name="Ferreira P."/>
            <person name="Barriuso J."/>
            <person name="Kellner H."/>
            <person name="Castanera R."/>
            <person name="Alfaro M."/>
            <person name="Ramirez L."/>
            <person name="Pisabarro A.G."/>
            <person name="Kuo A."/>
            <person name="Tritt A."/>
            <person name="Lipzen A."/>
            <person name="He G."/>
            <person name="Yan M."/>
            <person name="Ng V."/>
            <person name="Cullen D."/>
            <person name="Martin F."/>
            <person name="Rosso M.-N."/>
            <person name="Henrissat B."/>
            <person name="Hibbett D."/>
            <person name="Martinez A.T."/>
            <person name="Grigoriev I.V."/>
        </authorList>
    </citation>
    <scope>NUCLEOTIDE SEQUENCE</scope>
    <source>
        <strain evidence="2">MF-IS2</strain>
    </source>
</reference>
<keyword evidence="3" id="KW-1185">Reference proteome</keyword>
<feature type="region of interest" description="Disordered" evidence="1">
    <location>
        <begin position="415"/>
        <end position="435"/>
    </location>
</feature>
<evidence type="ECO:0000313" key="3">
    <source>
        <dbReference type="Proteomes" id="UP000807342"/>
    </source>
</evidence>
<feature type="compositionally biased region" description="Low complexity" evidence="1">
    <location>
        <begin position="420"/>
        <end position="434"/>
    </location>
</feature>
<feature type="compositionally biased region" description="Polar residues" evidence="1">
    <location>
        <begin position="327"/>
        <end position="346"/>
    </location>
</feature>
<proteinExistence type="predicted"/>
<dbReference type="OrthoDB" id="2537141at2759"/>
<evidence type="ECO:0000313" key="2">
    <source>
        <dbReference type="EMBL" id="KAF9452481.1"/>
    </source>
</evidence>
<feature type="region of interest" description="Disordered" evidence="1">
    <location>
        <begin position="378"/>
        <end position="397"/>
    </location>
</feature>
<feature type="compositionally biased region" description="Basic residues" evidence="1">
    <location>
        <begin position="314"/>
        <end position="325"/>
    </location>
</feature>
<comment type="caution">
    <text evidence="2">The sequence shown here is derived from an EMBL/GenBank/DDBJ whole genome shotgun (WGS) entry which is preliminary data.</text>
</comment>
<feature type="compositionally biased region" description="Low complexity" evidence="1">
    <location>
        <begin position="268"/>
        <end position="281"/>
    </location>
</feature>
<accession>A0A9P6C533</accession>
<gene>
    <name evidence="2" type="ORF">P691DRAFT_772288</name>
</gene>
<dbReference type="EMBL" id="MU151071">
    <property type="protein sequence ID" value="KAF9452481.1"/>
    <property type="molecule type" value="Genomic_DNA"/>
</dbReference>
<feature type="compositionally biased region" description="Basic and acidic residues" evidence="1">
    <location>
        <begin position="137"/>
        <end position="160"/>
    </location>
</feature>
<dbReference type="Proteomes" id="UP000807342">
    <property type="component" value="Unassembled WGS sequence"/>
</dbReference>
<feature type="region of interest" description="Disordered" evidence="1">
    <location>
        <begin position="54"/>
        <end position="346"/>
    </location>
</feature>
<evidence type="ECO:0000256" key="1">
    <source>
        <dbReference type="SAM" id="MobiDB-lite"/>
    </source>
</evidence>
<feature type="compositionally biased region" description="Basic and acidic residues" evidence="1">
    <location>
        <begin position="103"/>
        <end position="119"/>
    </location>
</feature>
<organism evidence="2 3">
    <name type="scientific">Macrolepiota fuliginosa MF-IS2</name>
    <dbReference type="NCBI Taxonomy" id="1400762"/>
    <lineage>
        <taxon>Eukaryota</taxon>
        <taxon>Fungi</taxon>
        <taxon>Dikarya</taxon>
        <taxon>Basidiomycota</taxon>
        <taxon>Agaricomycotina</taxon>
        <taxon>Agaricomycetes</taxon>
        <taxon>Agaricomycetidae</taxon>
        <taxon>Agaricales</taxon>
        <taxon>Agaricineae</taxon>
        <taxon>Agaricaceae</taxon>
        <taxon>Macrolepiota</taxon>
    </lineage>
</organism>
<protein>
    <submittedName>
        <fullName evidence="2">Uncharacterized protein</fullName>
    </submittedName>
</protein>
<dbReference type="AlphaFoldDB" id="A0A9P6C533"/>
<sequence>MEAGVRTDLNSNHLSTVSKLNTQRSVLDYVKSLRSFSKAHAAEGKVYMTSWKGEGEGANLTSAGTRGPPRSSGFGTPVLKPRNPLARGESEAHVKRGTQPTDNAKKPTTRPEPRHKNGESDASSPGGVAKLASPTRQEARPTKRIRDLQSDEEKRLQERREKKRTKRDIMRPKGSKGQDASSKPKPKKSKQKLPAGLALMHGFTATNVGKGRLTMDPPFRSGVFGKGRASIQTQVGKSKRKDSGTSRVFSEAQFLKSTRRHEPGNATSSSSASILSEVSSESIDDQEQSPKKSKKRNTSAFRSHHEEESVIKAGRQRRQTKRAASPRKTSIQESSPQSSKKAQSVVWNIEKAGGALPTDSSSFLTTRPEPSTILLNVTQKKWTPDSPCDDATSSIQGTSNQVDIAAAAARASCLTDGKQSSSIASSIRPSESPSQVLHTLIPDVKKVEESVSKYFTSHIPPLPSQTEPSSKPLVDGGDEDAPTQPGVVALASSEDWGDDIIQPIASTNPRRREPEQIWVDEDIEQYPLQNRDDSDWLLSDPMSRRLQSDNGADYGWLQGSYEAQSDCEEPIADNAVFADVDEEAFYPLRTPSLCYEQLSLVEGEEDLCGYLPCGSETVVIYDDVYAQHHRDDDPSHMQSLLDSDRDSDLESPLYLGSDGISSEHTGLNEQSLDGSVYDVEELELGEAPLRFNEGRHLLLGCSDGSLHRPEYDLEYAEADVARRLVGHWVPQKY</sequence>
<name>A0A9P6C533_9AGAR</name>